<protein>
    <recommendedName>
        <fullName evidence="12">Ionotropic glutamate receptor C-terminal domain-containing protein</fullName>
    </recommendedName>
</protein>
<evidence type="ECO:0000256" key="9">
    <source>
        <dbReference type="ARBA" id="ARBA00023286"/>
    </source>
</evidence>
<dbReference type="InterPro" id="IPR015683">
    <property type="entry name" value="Ionotropic_Glu_rcpt"/>
</dbReference>
<dbReference type="GO" id="GO:0015276">
    <property type="term" value="F:ligand-gated monoatomic ion channel activity"/>
    <property type="evidence" value="ECO:0007669"/>
    <property type="project" value="InterPro"/>
</dbReference>
<dbReference type="GO" id="GO:0016020">
    <property type="term" value="C:membrane"/>
    <property type="evidence" value="ECO:0007669"/>
    <property type="project" value="UniProtKB-SubCell"/>
</dbReference>
<gene>
    <name evidence="13" type="ORF">PXEA_LOCUS17568</name>
</gene>
<evidence type="ECO:0000256" key="3">
    <source>
        <dbReference type="ARBA" id="ARBA00022692"/>
    </source>
</evidence>
<keyword evidence="3 11" id="KW-0812">Transmembrane</keyword>
<evidence type="ECO:0000256" key="10">
    <source>
        <dbReference type="ARBA" id="ARBA00023303"/>
    </source>
</evidence>
<keyword evidence="2" id="KW-0813">Transport</keyword>
<proteinExistence type="predicted"/>
<dbReference type="OrthoDB" id="6273151at2759"/>
<feature type="transmembrane region" description="Helical" evidence="11">
    <location>
        <begin position="40"/>
        <end position="63"/>
    </location>
</feature>
<keyword evidence="7" id="KW-0675">Receptor</keyword>
<dbReference type="EMBL" id="CAAALY010066048">
    <property type="protein sequence ID" value="VEL24128.1"/>
    <property type="molecule type" value="Genomic_DNA"/>
</dbReference>
<accession>A0A448WZN5</accession>
<evidence type="ECO:0000256" key="8">
    <source>
        <dbReference type="ARBA" id="ARBA00023180"/>
    </source>
</evidence>
<keyword evidence="6 11" id="KW-0472">Membrane</keyword>
<evidence type="ECO:0000256" key="5">
    <source>
        <dbReference type="ARBA" id="ARBA00023065"/>
    </source>
</evidence>
<keyword evidence="14" id="KW-1185">Reference proteome</keyword>
<keyword evidence="5" id="KW-0406">Ion transport</keyword>
<sequence>MRHQFSVVSNFMFFTDSFLYNNATSTSPSYFFHFLQPLTWQVWLAVVLIAFGVGLFLAILHFISPNQVNYGLYESLFVSFGNLFHGLTVTPPDRIAGRILIAFWWLFILLFTAIYIANYGALQTSKRLNQGLATFNVSLRRIHKFGTCSTFSLSLFLSLHDSYNALVGPSVFAAR</sequence>
<keyword evidence="10" id="KW-0407">Ion channel</keyword>
<dbReference type="Gene3D" id="1.10.287.70">
    <property type="match status" value="1"/>
</dbReference>
<dbReference type="AlphaFoldDB" id="A0A448WZN5"/>
<dbReference type="InterPro" id="IPR001320">
    <property type="entry name" value="Iontro_rcpt_C"/>
</dbReference>
<evidence type="ECO:0000313" key="13">
    <source>
        <dbReference type="EMBL" id="VEL24128.1"/>
    </source>
</evidence>
<name>A0A448WZN5_9PLAT</name>
<evidence type="ECO:0000256" key="1">
    <source>
        <dbReference type="ARBA" id="ARBA00004141"/>
    </source>
</evidence>
<evidence type="ECO:0000256" key="6">
    <source>
        <dbReference type="ARBA" id="ARBA00023136"/>
    </source>
</evidence>
<keyword evidence="9" id="KW-1071">Ligand-gated ion channel</keyword>
<evidence type="ECO:0000256" key="11">
    <source>
        <dbReference type="SAM" id="Phobius"/>
    </source>
</evidence>
<organism evidence="13 14">
    <name type="scientific">Protopolystoma xenopodis</name>
    <dbReference type="NCBI Taxonomy" id="117903"/>
    <lineage>
        <taxon>Eukaryota</taxon>
        <taxon>Metazoa</taxon>
        <taxon>Spiralia</taxon>
        <taxon>Lophotrochozoa</taxon>
        <taxon>Platyhelminthes</taxon>
        <taxon>Monogenea</taxon>
        <taxon>Polyopisthocotylea</taxon>
        <taxon>Polystomatidea</taxon>
        <taxon>Polystomatidae</taxon>
        <taxon>Protopolystoma</taxon>
    </lineage>
</organism>
<feature type="transmembrane region" description="Helical" evidence="11">
    <location>
        <begin position="70"/>
        <end position="89"/>
    </location>
</feature>
<evidence type="ECO:0000259" key="12">
    <source>
        <dbReference type="Pfam" id="PF00060"/>
    </source>
</evidence>
<evidence type="ECO:0000256" key="7">
    <source>
        <dbReference type="ARBA" id="ARBA00023170"/>
    </source>
</evidence>
<comment type="caution">
    <text evidence="13">The sequence shown here is derived from an EMBL/GenBank/DDBJ whole genome shotgun (WGS) entry which is preliminary data.</text>
</comment>
<keyword evidence="8" id="KW-0325">Glycoprotein</keyword>
<dbReference type="Proteomes" id="UP000784294">
    <property type="component" value="Unassembled WGS sequence"/>
</dbReference>
<dbReference type="Pfam" id="PF00060">
    <property type="entry name" value="Lig_chan"/>
    <property type="match status" value="1"/>
</dbReference>
<evidence type="ECO:0000256" key="2">
    <source>
        <dbReference type="ARBA" id="ARBA00022448"/>
    </source>
</evidence>
<reference evidence="13" key="1">
    <citation type="submission" date="2018-11" db="EMBL/GenBank/DDBJ databases">
        <authorList>
            <consortium name="Pathogen Informatics"/>
        </authorList>
    </citation>
    <scope>NUCLEOTIDE SEQUENCE</scope>
</reference>
<evidence type="ECO:0000313" key="14">
    <source>
        <dbReference type="Proteomes" id="UP000784294"/>
    </source>
</evidence>
<feature type="domain" description="Ionotropic glutamate receptor C-terminal" evidence="12">
    <location>
        <begin position="39"/>
        <end position="136"/>
    </location>
</feature>
<keyword evidence="4 11" id="KW-1133">Transmembrane helix</keyword>
<evidence type="ECO:0000256" key="4">
    <source>
        <dbReference type="ARBA" id="ARBA00022989"/>
    </source>
</evidence>
<dbReference type="PANTHER" id="PTHR18966">
    <property type="entry name" value="IONOTROPIC GLUTAMATE RECEPTOR"/>
    <property type="match status" value="1"/>
</dbReference>
<comment type="subcellular location">
    <subcellularLocation>
        <location evidence="1">Membrane</location>
        <topology evidence="1">Multi-pass membrane protein</topology>
    </subcellularLocation>
</comment>
<feature type="transmembrane region" description="Helical" evidence="11">
    <location>
        <begin position="95"/>
        <end position="117"/>
    </location>
</feature>